<dbReference type="Proteomes" id="UP000004994">
    <property type="component" value="Chromosome 3"/>
</dbReference>
<dbReference type="EnsemblPlants" id="Solyc03g093145.1.1">
    <property type="protein sequence ID" value="Solyc03g093145.1.1"/>
    <property type="gene ID" value="Solyc03g093145.1"/>
</dbReference>
<evidence type="ECO:0000313" key="1">
    <source>
        <dbReference type="EnsemblPlants" id="Solyc03g093145.1.1"/>
    </source>
</evidence>
<evidence type="ECO:0000313" key="2">
    <source>
        <dbReference type="Proteomes" id="UP000004994"/>
    </source>
</evidence>
<dbReference type="PANTHER" id="PTHR47481:SF5">
    <property type="entry name" value="RIBONUCLEASE H-LIKE DOMAIN, GAG-PRE-INTEGRASE DOMAIN, GAG-POLYPEPTIDE OF LTR COPIA-TYPE-RELATED"/>
    <property type="match status" value="1"/>
</dbReference>
<proteinExistence type="predicted"/>
<dbReference type="InParanoid" id="A0A3Q7FNJ5"/>
<reference evidence="1" key="1">
    <citation type="journal article" date="2012" name="Nature">
        <title>The tomato genome sequence provides insights into fleshy fruit evolution.</title>
        <authorList>
            <consortium name="Tomato Genome Consortium"/>
        </authorList>
    </citation>
    <scope>NUCLEOTIDE SEQUENCE [LARGE SCALE GENOMIC DNA]</scope>
    <source>
        <strain evidence="1">cv. Heinz 1706</strain>
    </source>
</reference>
<keyword evidence="2" id="KW-1185">Reference proteome</keyword>
<dbReference type="Gramene" id="Solyc03g093145.1.1">
    <property type="protein sequence ID" value="Solyc03g093145.1.1"/>
    <property type="gene ID" value="Solyc03g093145.1"/>
</dbReference>
<dbReference type="PANTHER" id="PTHR47481">
    <property type="match status" value="1"/>
</dbReference>
<protein>
    <submittedName>
        <fullName evidence="1">Uncharacterized protein</fullName>
    </submittedName>
</protein>
<dbReference type="AlphaFoldDB" id="A0A3Q7FNJ5"/>
<sequence>MASILISENILSQLFGAETNHAAWEKVVVAYAIGSKPLIRELKAQLHNLHRDNHPVTNDDLVEFVLAGLSPAYCPFTRSLESLHDDVNFDALNGMLLNEERQLKREDANIVIAPNGTIHAKFNLYKTWTRVPLHVFVRHPGLRTGTRDLETRATLHKGPNNGANIPGSIFLNSNLRYEVRALALGDAKGIQCSLTKWDLAASKKQRAVAHSSPKAEYRALATTASELTWLEFLLRQI</sequence>
<organism evidence="1">
    <name type="scientific">Solanum lycopersicum</name>
    <name type="common">Tomato</name>
    <name type="synonym">Lycopersicon esculentum</name>
    <dbReference type="NCBI Taxonomy" id="4081"/>
    <lineage>
        <taxon>Eukaryota</taxon>
        <taxon>Viridiplantae</taxon>
        <taxon>Streptophyta</taxon>
        <taxon>Embryophyta</taxon>
        <taxon>Tracheophyta</taxon>
        <taxon>Spermatophyta</taxon>
        <taxon>Magnoliopsida</taxon>
        <taxon>eudicotyledons</taxon>
        <taxon>Gunneridae</taxon>
        <taxon>Pentapetalae</taxon>
        <taxon>asterids</taxon>
        <taxon>lamiids</taxon>
        <taxon>Solanales</taxon>
        <taxon>Solanaceae</taxon>
        <taxon>Solanoideae</taxon>
        <taxon>Solaneae</taxon>
        <taxon>Solanum</taxon>
        <taxon>Solanum subgen. Lycopersicon</taxon>
    </lineage>
</organism>
<reference evidence="1" key="2">
    <citation type="submission" date="2019-01" db="UniProtKB">
        <authorList>
            <consortium name="EnsemblPlants"/>
        </authorList>
    </citation>
    <scope>IDENTIFICATION</scope>
    <source>
        <strain evidence="1">cv. Heinz 1706</strain>
    </source>
</reference>
<name>A0A3Q7FNJ5_SOLLC</name>
<accession>A0A3Q7FNJ5</accession>